<dbReference type="PROSITE" id="PS51257">
    <property type="entry name" value="PROKAR_LIPOPROTEIN"/>
    <property type="match status" value="1"/>
</dbReference>
<feature type="chain" id="PRO_5010878597" description="DUF4410 domain-containing protein" evidence="1">
    <location>
        <begin position="29"/>
        <end position="178"/>
    </location>
</feature>
<feature type="signal peptide" evidence="1">
    <location>
        <begin position="1"/>
        <end position="28"/>
    </location>
</feature>
<protein>
    <recommendedName>
        <fullName evidence="4">DUF4410 domain-containing protein</fullName>
    </recommendedName>
</protein>
<evidence type="ECO:0000313" key="2">
    <source>
        <dbReference type="EMBL" id="ARO87774.1"/>
    </source>
</evidence>
<evidence type="ECO:0000313" key="3">
    <source>
        <dbReference type="Proteomes" id="UP000012179"/>
    </source>
</evidence>
<dbReference type="KEGG" id="nlc:EBAPG3_008335"/>
<sequence length="178" mass="19420">MYYSIKVFRVGVLAAIGAGLLLSGCATTSPKAAFREMLPKEQRLDANDTANVKVEAGEGVVIDEYEKQRLARNILGKIDMQKLQNPDSSGKREYEIAILVTRYEKGNAFARFMLAGLGQIHIDAKASVFLLPERTKVSEFDIDKTFAWGGVYGGITSIEDVEHGFAEGVAKAVTSAKE</sequence>
<proteinExistence type="predicted"/>
<dbReference type="EMBL" id="CP021106">
    <property type="protein sequence ID" value="ARO87774.1"/>
    <property type="molecule type" value="Genomic_DNA"/>
</dbReference>
<dbReference type="eggNOG" id="ENOG5033I7V">
    <property type="taxonomic scope" value="Bacteria"/>
</dbReference>
<keyword evidence="3" id="KW-1185">Reference proteome</keyword>
<dbReference type="AlphaFoldDB" id="A0A1W6SPN2"/>
<dbReference type="RefSeq" id="WP_004176485.1">
    <property type="nucleotide sequence ID" value="NZ_CP021106.3"/>
</dbReference>
<dbReference type="InterPro" id="IPR025522">
    <property type="entry name" value="DUF4410"/>
</dbReference>
<evidence type="ECO:0000256" key="1">
    <source>
        <dbReference type="SAM" id="SignalP"/>
    </source>
</evidence>
<dbReference type="Proteomes" id="UP000012179">
    <property type="component" value="Chromosome"/>
</dbReference>
<name>A0A1W6SPN2_9PROT</name>
<reference evidence="2 3" key="1">
    <citation type="journal article" date="2015" name="Int. J. Syst. Evol. Microbiol.">
        <title>Nitrosospira lacus sp. nov., a psychrotolerant, ammonia-oxidizing bacterium from sandy lake sediment.</title>
        <authorList>
            <person name="Urakawa H."/>
            <person name="Garcia J.C."/>
            <person name="Nielsen J.L."/>
            <person name="Le V.Q."/>
            <person name="Kozlowski J.A."/>
            <person name="Stein L.Y."/>
            <person name="Lim C.K."/>
            <person name="Pommerening-Roser A."/>
            <person name="Martens-Habbena W."/>
            <person name="Stahl D.A."/>
            <person name="Klotz M.G."/>
        </authorList>
    </citation>
    <scope>NUCLEOTIDE SEQUENCE [LARGE SCALE GENOMIC DNA]</scope>
    <source>
        <strain evidence="2 3">APG3</strain>
    </source>
</reference>
<evidence type="ECO:0008006" key="4">
    <source>
        <dbReference type="Google" id="ProtNLM"/>
    </source>
</evidence>
<accession>A0A1W6SPN2</accession>
<dbReference type="Pfam" id="PF14366">
    <property type="entry name" value="DUF4410"/>
    <property type="match status" value="1"/>
</dbReference>
<keyword evidence="1" id="KW-0732">Signal</keyword>
<dbReference type="OrthoDB" id="8565681at2"/>
<gene>
    <name evidence="2" type="ORF">EBAPG3_008335</name>
</gene>
<organism evidence="2 3">
    <name type="scientific">Nitrosospira lacus</name>
    <dbReference type="NCBI Taxonomy" id="1288494"/>
    <lineage>
        <taxon>Bacteria</taxon>
        <taxon>Pseudomonadati</taxon>
        <taxon>Pseudomonadota</taxon>
        <taxon>Betaproteobacteria</taxon>
        <taxon>Nitrosomonadales</taxon>
        <taxon>Nitrosomonadaceae</taxon>
        <taxon>Nitrosospira</taxon>
    </lineage>
</organism>